<gene>
    <name evidence="10" type="ORF">SCHCODRAFT_67583</name>
</gene>
<evidence type="ECO:0000256" key="9">
    <source>
        <dbReference type="ARBA" id="ARBA00034075"/>
    </source>
</evidence>
<comment type="catalytic activity">
    <reaction evidence="9">
        <text>feruloyl-polysaccharide + H2O = ferulate + polysaccharide.</text>
        <dbReference type="EC" id="3.1.1.73"/>
    </reaction>
</comment>
<dbReference type="OMA" id="CDACASQ"/>
<dbReference type="GO" id="GO:0045493">
    <property type="term" value="P:xylan catabolic process"/>
    <property type="evidence" value="ECO:0007669"/>
    <property type="project" value="UniProtKB-KW"/>
</dbReference>
<dbReference type="eggNOG" id="ENOG502SBTI">
    <property type="taxonomic scope" value="Eukaryota"/>
</dbReference>
<evidence type="ECO:0000256" key="5">
    <source>
        <dbReference type="ARBA" id="ARBA00022729"/>
    </source>
</evidence>
<name>D8Q1U7_SCHCM</name>
<dbReference type="GO" id="GO:0005576">
    <property type="term" value="C:extracellular region"/>
    <property type="evidence" value="ECO:0007669"/>
    <property type="project" value="UniProtKB-SubCell"/>
</dbReference>
<protein>
    <recommendedName>
        <fullName evidence="2">feruloyl esterase</fullName>
        <ecNumber evidence="2">3.1.1.73</ecNumber>
    </recommendedName>
</protein>
<evidence type="ECO:0000256" key="7">
    <source>
        <dbReference type="ARBA" id="ARBA00023277"/>
    </source>
</evidence>
<evidence type="ECO:0000256" key="1">
    <source>
        <dbReference type="ARBA" id="ARBA00004613"/>
    </source>
</evidence>
<dbReference type="GeneID" id="9591016"/>
<dbReference type="PANTHER" id="PTHR38050">
    <property type="match status" value="1"/>
</dbReference>
<sequence length="181" mass="19916">MLDDLISTLCIDVTRIYISGKSNGGGFTNRLACTPEINRRVAAFGMASGAYYPESLVGDDCQPGRPIPIILTHGDGDTTVPYHGKPNNGDNTEPDIDDFVEDWAERNGYGFVPTAHSTPHDQTNLWTWGLPNSPGQVKRYRVKGMGHIWPTTVVGSDKEGLSAPFNLTQQDLLPFFEQYTL</sequence>
<evidence type="ECO:0000256" key="4">
    <source>
        <dbReference type="ARBA" id="ARBA00022651"/>
    </source>
</evidence>
<evidence type="ECO:0000256" key="3">
    <source>
        <dbReference type="ARBA" id="ARBA00022525"/>
    </source>
</evidence>
<keyword evidence="4" id="KW-0858">Xylan degradation</keyword>
<dbReference type="AlphaFoldDB" id="D8Q1U7"/>
<reference evidence="10 11" key="1">
    <citation type="journal article" date="2010" name="Nat. Biotechnol.">
        <title>Genome sequence of the model mushroom Schizophyllum commune.</title>
        <authorList>
            <person name="Ohm R.A."/>
            <person name="de Jong J.F."/>
            <person name="Lugones L.G."/>
            <person name="Aerts A."/>
            <person name="Kothe E."/>
            <person name="Stajich J.E."/>
            <person name="de Vries R.P."/>
            <person name="Record E."/>
            <person name="Levasseur A."/>
            <person name="Baker S.E."/>
            <person name="Bartholomew K.A."/>
            <person name="Coutinho P.M."/>
            <person name="Erdmann S."/>
            <person name="Fowler T.J."/>
            <person name="Gathman A.C."/>
            <person name="Lombard V."/>
            <person name="Henrissat B."/>
            <person name="Knabe N."/>
            <person name="Kuees U."/>
            <person name="Lilly W.W."/>
            <person name="Lindquist E."/>
            <person name="Lucas S."/>
            <person name="Magnuson J.K."/>
            <person name="Piumi F."/>
            <person name="Raudaskoski M."/>
            <person name="Salamov A."/>
            <person name="Schmutz J."/>
            <person name="Schwarze F.W.M.R."/>
            <person name="vanKuyk P.A."/>
            <person name="Horton J.S."/>
            <person name="Grigoriev I.V."/>
            <person name="Woesten H.A.B."/>
        </authorList>
    </citation>
    <scope>NUCLEOTIDE SEQUENCE [LARGE SCALE GENOMIC DNA]</scope>
    <source>
        <strain evidence="11">H4-8 / FGSC 9210</strain>
    </source>
</reference>
<dbReference type="InterPro" id="IPR029058">
    <property type="entry name" value="AB_hydrolase_fold"/>
</dbReference>
<dbReference type="SUPFAM" id="SSF53474">
    <property type="entry name" value="alpha/beta-Hydrolases"/>
    <property type="match status" value="1"/>
</dbReference>
<dbReference type="Proteomes" id="UP000007431">
    <property type="component" value="Unassembled WGS sequence"/>
</dbReference>
<evidence type="ECO:0000256" key="6">
    <source>
        <dbReference type="ARBA" id="ARBA00022801"/>
    </source>
</evidence>
<comment type="subcellular location">
    <subcellularLocation>
        <location evidence="1">Secreted</location>
    </subcellularLocation>
</comment>
<evidence type="ECO:0000313" key="10">
    <source>
        <dbReference type="EMBL" id="EFI98563.1"/>
    </source>
</evidence>
<dbReference type="GO" id="GO:0030600">
    <property type="term" value="F:feruloyl esterase activity"/>
    <property type="evidence" value="ECO:0007669"/>
    <property type="project" value="UniProtKB-EC"/>
</dbReference>
<dbReference type="HOGENOM" id="CLU_027551_3_0_1"/>
<dbReference type="InParanoid" id="D8Q1U7"/>
<dbReference type="EC" id="3.1.1.73" evidence="2"/>
<keyword evidence="8" id="KW-0624">Polysaccharide degradation</keyword>
<dbReference type="Gene3D" id="3.40.50.1820">
    <property type="entry name" value="alpha/beta hydrolase"/>
    <property type="match status" value="1"/>
</dbReference>
<accession>D8Q1U7</accession>
<dbReference type="OrthoDB" id="424610at2759"/>
<keyword evidence="11" id="KW-1185">Reference proteome</keyword>
<keyword evidence="6" id="KW-0378">Hydrolase</keyword>
<organism evidence="11">
    <name type="scientific">Schizophyllum commune (strain H4-8 / FGSC 9210)</name>
    <name type="common">Split gill fungus</name>
    <dbReference type="NCBI Taxonomy" id="578458"/>
    <lineage>
        <taxon>Eukaryota</taxon>
        <taxon>Fungi</taxon>
        <taxon>Dikarya</taxon>
        <taxon>Basidiomycota</taxon>
        <taxon>Agaricomycotina</taxon>
        <taxon>Agaricomycetes</taxon>
        <taxon>Agaricomycetidae</taxon>
        <taxon>Agaricales</taxon>
        <taxon>Schizophyllaceae</taxon>
        <taxon>Schizophyllum</taxon>
    </lineage>
</organism>
<keyword evidence="7" id="KW-0119">Carbohydrate metabolism</keyword>
<dbReference type="EMBL" id="GL377305">
    <property type="protein sequence ID" value="EFI98563.1"/>
    <property type="molecule type" value="Genomic_DNA"/>
</dbReference>
<evidence type="ECO:0000256" key="8">
    <source>
        <dbReference type="ARBA" id="ARBA00023326"/>
    </source>
</evidence>
<dbReference type="InterPro" id="IPR043595">
    <property type="entry name" value="FaeB/C/D"/>
</dbReference>
<evidence type="ECO:0000313" key="11">
    <source>
        <dbReference type="Proteomes" id="UP000007431"/>
    </source>
</evidence>
<proteinExistence type="predicted"/>
<dbReference type="VEuPathDB" id="FungiDB:SCHCODRAFT_02619796"/>
<dbReference type="PANTHER" id="PTHR38050:SF2">
    <property type="entry name" value="FERULOYL ESTERASE C-RELATED"/>
    <property type="match status" value="1"/>
</dbReference>
<keyword evidence="3" id="KW-0964">Secreted</keyword>
<evidence type="ECO:0000256" key="2">
    <source>
        <dbReference type="ARBA" id="ARBA00013091"/>
    </source>
</evidence>
<dbReference type="KEGG" id="scm:SCHCO_02619796"/>
<keyword evidence="5" id="KW-0732">Signal</keyword>